<dbReference type="InterPro" id="IPR027383">
    <property type="entry name" value="Znf_put"/>
</dbReference>
<keyword evidence="6" id="KW-1185">Reference proteome</keyword>
<evidence type="ECO:0000313" key="6">
    <source>
        <dbReference type="Proteomes" id="UP001597362"/>
    </source>
</evidence>
<proteinExistence type="inferred from homology"/>
<dbReference type="Proteomes" id="UP001597362">
    <property type="component" value="Unassembled WGS sequence"/>
</dbReference>
<feature type="transmembrane region" description="Helical" evidence="3">
    <location>
        <begin position="92"/>
        <end position="117"/>
    </location>
</feature>
<dbReference type="RefSeq" id="WP_377769526.1">
    <property type="nucleotide sequence ID" value="NZ_JBHUHO010000006.1"/>
</dbReference>
<sequence length="214" mass="23608">MECKVAIGMMHDYLDGELSHDHVSLLKSHMVSCPSCSNHFEQLEKTDASAYLVFEVMESEAKYDQAASEQLQAKILANITPRKKQRNGVIKYVYRHPFVAAAIIFCVVMLTGLLASWGGQTDLVISIAPEDIDQLVIEQGTIIVPEGARLSGNLTVEKGHLEVRGEVIGNITVVDGDMLLASTGKIVGQVKEINQTLDWFWFKISSVFNNLTAN</sequence>
<dbReference type="Gene3D" id="1.10.10.1320">
    <property type="entry name" value="Anti-sigma factor, zinc-finger domain"/>
    <property type="match status" value="1"/>
</dbReference>
<feature type="domain" description="Putative zinc-finger" evidence="4">
    <location>
        <begin position="3"/>
        <end position="36"/>
    </location>
</feature>
<keyword evidence="3" id="KW-0812">Transmembrane</keyword>
<keyword evidence="3" id="KW-1133">Transmembrane helix</keyword>
<evidence type="ECO:0000256" key="3">
    <source>
        <dbReference type="SAM" id="Phobius"/>
    </source>
</evidence>
<accession>A0ABW4YFS4</accession>
<dbReference type="EMBL" id="JBHUHO010000006">
    <property type="protein sequence ID" value="MFD2114519.1"/>
    <property type="molecule type" value="Genomic_DNA"/>
</dbReference>
<protein>
    <recommendedName>
        <fullName evidence="2">Anti-sigma-W factor RsiW</fullName>
    </recommendedName>
</protein>
<evidence type="ECO:0000256" key="2">
    <source>
        <dbReference type="ARBA" id="ARBA00024438"/>
    </source>
</evidence>
<organism evidence="5 6">
    <name type="scientific">Paenibacillus yanchengensis</name>
    <dbReference type="NCBI Taxonomy" id="2035833"/>
    <lineage>
        <taxon>Bacteria</taxon>
        <taxon>Bacillati</taxon>
        <taxon>Bacillota</taxon>
        <taxon>Bacilli</taxon>
        <taxon>Bacillales</taxon>
        <taxon>Paenibacillaceae</taxon>
        <taxon>Paenibacillus</taxon>
    </lineage>
</organism>
<gene>
    <name evidence="5" type="ORF">ACFSJH_02010</name>
</gene>
<keyword evidence="3" id="KW-0472">Membrane</keyword>
<evidence type="ECO:0000256" key="1">
    <source>
        <dbReference type="ARBA" id="ARBA00024353"/>
    </source>
</evidence>
<dbReference type="Pfam" id="PF13490">
    <property type="entry name" value="zf-HC2"/>
    <property type="match status" value="1"/>
</dbReference>
<reference evidence="6" key="1">
    <citation type="journal article" date="2019" name="Int. J. Syst. Evol. Microbiol.">
        <title>The Global Catalogue of Microorganisms (GCM) 10K type strain sequencing project: providing services to taxonomists for standard genome sequencing and annotation.</title>
        <authorList>
            <consortium name="The Broad Institute Genomics Platform"/>
            <consortium name="The Broad Institute Genome Sequencing Center for Infectious Disease"/>
            <person name="Wu L."/>
            <person name="Ma J."/>
        </authorList>
    </citation>
    <scope>NUCLEOTIDE SEQUENCE [LARGE SCALE GENOMIC DNA]</scope>
    <source>
        <strain evidence="6">GH52</strain>
    </source>
</reference>
<comment type="similarity">
    <text evidence="1">Belongs to the zinc-associated anti-sigma factor (ZAS) superfamily. Anti-sigma-W factor family.</text>
</comment>
<comment type="caution">
    <text evidence="5">The sequence shown here is derived from an EMBL/GenBank/DDBJ whole genome shotgun (WGS) entry which is preliminary data.</text>
</comment>
<dbReference type="InterPro" id="IPR041916">
    <property type="entry name" value="Anti_sigma_zinc_sf"/>
</dbReference>
<evidence type="ECO:0000313" key="5">
    <source>
        <dbReference type="EMBL" id="MFD2114519.1"/>
    </source>
</evidence>
<name>A0ABW4YFS4_9BACL</name>
<evidence type="ECO:0000259" key="4">
    <source>
        <dbReference type="Pfam" id="PF13490"/>
    </source>
</evidence>